<accession>A0A2U8E1R9</accession>
<evidence type="ECO:0008006" key="4">
    <source>
        <dbReference type="Google" id="ProtNLM"/>
    </source>
</evidence>
<evidence type="ECO:0000256" key="1">
    <source>
        <dbReference type="SAM" id="SignalP"/>
    </source>
</evidence>
<dbReference type="KEGG" id="elut:CKA38_03695"/>
<reference evidence="2 3" key="1">
    <citation type="journal article" date="2018" name="Syst. Appl. Microbiol.">
        <title>Ereboglobus luteus gen. nov. sp. nov. from cockroach guts, and new insights into the oxygen relationship of the genera Opitutus and Didymococcus (Verrucomicrobia: Opitutaceae).</title>
        <authorList>
            <person name="Tegtmeier D."/>
            <person name="Belitz A."/>
            <person name="Radek R."/>
            <person name="Heimerl T."/>
            <person name="Brune A."/>
        </authorList>
    </citation>
    <scope>NUCLEOTIDE SEQUENCE [LARGE SCALE GENOMIC DNA]</scope>
    <source>
        <strain evidence="2 3">Ho45</strain>
    </source>
</reference>
<keyword evidence="1" id="KW-0732">Signal</keyword>
<dbReference type="EMBL" id="CP023004">
    <property type="protein sequence ID" value="AWI08472.1"/>
    <property type="molecule type" value="Genomic_DNA"/>
</dbReference>
<gene>
    <name evidence="2" type="ORF">CKA38_03695</name>
</gene>
<sequence>MPLRAVAMLSCALGLCLGASAQGVSQAGIGPRAIDSFGLERPNTDTYDTQTAKLSFDNIKNPLANVSLPSELLKASGDGRVLLFSVARLSEEDLQNPFEVRVQVAVDVMETVVEIGGIVESVDGKKNTVILLTRPPKVRAASSDPKGAKAEQEKPVPRVYSVGDVVEGFRIHSIGRDSIIIEQSERYVEVTRGRPVTVCVPLSAM</sequence>
<dbReference type="AlphaFoldDB" id="A0A2U8E1R9"/>
<evidence type="ECO:0000313" key="2">
    <source>
        <dbReference type="EMBL" id="AWI08472.1"/>
    </source>
</evidence>
<feature type="signal peptide" evidence="1">
    <location>
        <begin position="1"/>
        <end position="21"/>
    </location>
</feature>
<proteinExistence type="predicted"/>
<dbReference type="Proteomes" id="UP000244896">
    <property type="component" value="Chromosome"/>
</dbReference>
<feature type="chain" id="PRO_5015965945" description="Pilus formation protein N-terminal domain-containing protein" evidence="1">
    <location>
        <begin position="22"/>
        <end position="205"/>
    </location>
</feature>
<protein>
    <recommendedName>
        <fullName evidence="4">Pilus formation protein N-terminal domain-containing protein</fullName>
    </recommendedName>
</protein>
<organism evidence="2 3">
    <name type="scientific">Ereboglobus luteus</name>
    <dbReference type="NCBI Taxonomy" id="1796921"/>
    <lineage>
        <taxon>Bacteria</taxon>
        <taxon>Pseudomonadati</taxon>
        <taxon>Verrucomicrobiota</taxon>
        <taxon>Opitutia</taxon>
        <taxon>Opitutales</taxon>
        <taxon>Opitutaceae</taxon>
        <taxon>Ereboglobus</taxon>
    </lineage>
</organism>
<name>A0A2U8E1R9_9BACT</name>
<keyword evidence="3" id="KW-1185">Reference proteome</keyword>
<evidence type="ECO:0000313" key="3">
    <source>
        <dbReference type="Proteomes" id="UP000244896"/>
    </source>
</evidence>